<protein>
    <recommendedName>
        <fullName evidence="4">DUF3592 domain-containing protein</fullName>
    </recommendedName>
</protein>
<keyword evidence="1" id="KW-1133">Transmembrane helix</keyword>
<keyword evidence="1" id="KW-0812">Transmembrane</keyword>
<feature type="transmembrane region" description="Helical" evidence="1">
    <location>
        <begin position="141"/>
        <end position="160"/>
    </location>
</feature>
<keyword evidence="3" id="KW-1185">Reference proteome</keyword>
<accession>A0A327VTK0</accession>
<evidence type="ECO:0000313" key="2">
    <source>
        <dbReference type="EMBL" id="RAJ77278.1"/>
    </source>
</evidence>
<evidence type="ECO:0008006" key="4">
    <source>
        <dbReference type="Google" id="ProtNLM"/>
    </source>
</evidence>
<dbReference type="EMBL" id="QLMA01000007">
    <property type="protein sequence ID" value="RAJ77278.1"/>
    <property type="molecule type" value="Genomic_DNA"/>
</dbReference>
<organism evidence="2 3">
    <name type="scientific">Chitinophaga dinghuensis</name>
    <dbReference type="NCBI Taxonomy" id="1539050"/>
    <lineage>
        <taxon>Bacteria</taxon>
        <taxon>Pseudomonadati</taxon>
        <taxon>Bacteroidota</taxon>
        <taxon>Chitinophagia</taxon>
        <taxon>Chitinophagales</taxon>
        <taxon>Chitinophagaceae</taxon>
        <taxon>Chitinophaga</taxon>
    </lineage>
</organism>
<dbReference type="RefSeq" id="WP_111593884.1">
    <property type="nucleotide sequence ID" value="NZ_QLMA01000007.1"/>
</dbReference>
<comment type="caution">
    <text evidence="2">The sequence shown here is derived from an EMBL/GenBank/DDBJ whole genome shotgun (WGS) entry which is preliminary data.</text>
</comment>
<reference evidence="2 3" key="1">
    <citation type="submission" date="2018-06" db="EMBL/GenBank/DDBJ databases">
        <title>Genomic Encyclopedia of Archaeal and Bacterial Type Strains, Phase II (KMG-II): from individual species to whole genera.</title>
        <authorList>
            <person name="Goeker M."/>
        </authorList>
    </citation>
    <scope>NUCLEOTIDE SEQUENCE [LARGE SCALE GENOMIC DNA]</scope>
    <source>
        <strain evidence="2 3">DSM 29821</strain>
    </source>
</reference>
<proteinExistence type="predicted"/>
<sequence length="186" mass="20776">MSDTEKPVLENPIKIGPIIGLIVFFSLARGCYSSHKSDHAESGHVPLLKQMLVDKSATIAKINPSYKEVTVKIMHVPMKHYEVSYTYWADGAHSGTRTLSEPPTSLEMPIYYAKSDPDVSSFDPEADIKKIQSDASSNSNLYWSIGWATFGVLGLLGWISEIRKYRKAKKAIKDAEETAYQKAVNY</sequence>
<name>A0A327VTK0_9BACT</name>
<evidence type="ECO:0000256" key="1">
    <source>
        <dbReference type="SAM" id="Phobius"/>
    </source>
</evidence>
<evidence type="ECO:0000313" key="3">
    <source>
        <dbReference type="Proteomes" id="UP000249819"/>
    </source>
</evidence>
<dbReference type="OrthoDB" id="660244at2"/>
<keyword evidence="1" id="KW-0472">Membrane</keyword>
<gene>
    <name evidence="2" type="ORF">CLV59_10744</name>
</gene>
<dbReference type="Proteomes" id="UP000249819">
    <property type="component" value="Unassembled WGS sequence"/>
</dbReference>
<dbReference type="AlphaFoldDB" id="A0A327VTK0"/>